<comment type="subcellular location">
    <subcellularLocation>
        <location evidence="1">Cell projection</location>
        <location evidence="1">Cilium</location>
    </subcellularLocation>
    <subcellularLocation>
        <location evidence="2">Cytoplasm</location>
    </subcellularLocation>
</comment>
<feature type="compositionally biased region" description="Polar residues" evidence="10">
    <location>
        <begin position="362"/>
        <end position="382"/>
    </location>
</feature>
<feature type="region of interest" description="Disordered" evidence="10">
    <location>
        <begin position="666"/>
        <end position="738"/>
    </location>
</feature>
<dbReference type="InterPro" id="IPR031479">
    <property type="entry name" value="SLX4IP"/>
</dbReference>
<feature type="domain" description="BART" evidence="11">
    <location>
        <begin position="5"/>
        <end position="117"/>
    </location>
</feature>
<feature type="region of interest" description="Disordered" evidence="10">
    <location>
        <begin position="338"/>
        <end position="403"/>
    </location>
</feature>
<feature type="region of interest" description="Disordered" evidence="10">
    <location>
        <begin position="756"/>
        <end position="801"/>
    </location>
</feature>
<feature type="region of interest" description="Disordered" evidence="10">
    <location>
        <begin position="591"/>
        <end position="639"/>
    </location>
</feature>
<evidence type="ECO:0000313" key="13">
    <source>
        <dbReference type="Proteomes" id="UP000823561"/>
    </source>
</evidence>
<evidence type="ECO:0000313" key="12">
    <source>
        <dbReference type="EMBL" id="KAG5266889.1"/>
    </source>
</evidence>
<dbReference type="Proteomes" id="UP000823561">
    <property type="component" value="Chromosome 18"/>
</dbReference>
<evidence type="ECO:0000256" key="1">
    <source>
        <dbReference type="ARBA" id="ARBA00004138"/>
    </source>
</evidence>
<feature type="compositionally biased region" description="Low complexity" evidence="10">
    <location>
        <begin position="241"/>
        <end position="257"/>
    </location>
</feature>
<keyword evidence="5" id="KW-0963">Cytoplasm</keyword>
<feature type="compositionally biased region" description="Polar residues" evidence="10">
    <location>
        <begin position="763"/>
        <end position="774"/>
    </location>
</feature>
<feature type="compositionally biased region" description="Low complexity" evidence="10">
    <location>
        <begin position="702"/>
        <end position="714"/>
    </location>
</feature>
<dbReference type="InterPro" id="IPR038888">
    <property type="entry name" value="CFAP36"/>
</dbReference>
<feature type="compositionally biased region" description="Low complexity" evidence="10">
    <location>
        <begin position="723"/>
        <end position="736"/>
    </location>
</feature>
<name>A0AAV6FWQ3_9TELE</name>
<evidence type="ECO:0000256" key="7">
    <source>
        <dbReference type="ARBA" id="ARBA00023069"/>
    </source>
</evidence>
<comment type="similarity">
    <text evidence="3">Belongs to the CFAP36 family.</text>
</comment>
<dbReference type="GO" id="GO:0097546">
    <property type="term" value="C:ciliary base"/>
    <property type="evidence" value="ECO:0007669"/>
    <property type="project" value="TreeGrafter"/>
</dbReference>
<feature type="region of interest" description="Disordered" evidence="10">
    <location>
        <begin position="172"/>
        <end position="317"/>
    </location>
</feature>
<comment type="caution">
    <text evidence="12">The sequence shown here is derived from an EMBL/GenBank/DDBJ whole genome shotgun (WGS) entry which is preliminary data.</text>
</comment>
<evidence type="ECO:0000259" key="11">
    <source>
        <dbReference type="Pfam" id="PF11527"/>
    </source>
</evidence>
<feature type="compositionally biased region" description="Low complexity" evidence="10">
    <location>
        <begin position="285"/>
        <end position="295"/>
    </location>
</feature>
<evidence type="ECO:0000256" key="3">
    <source>
        <dbReference type="ARBA" id="ARBA00007460"/>
    </source>
</evidence>
<feature type="region of interest" description="Disordered" evidence="10">
    <location>
        <begin position="843"/>
        <end position="898"/>
    </location>
</feature>
<evidence type="ECO:0000256" key="10">
    <source>
        <dbReference type="SAM" id="MobiDB-lite"/>
    </source>
</evidence>
<dbReference type="Pfam" id="PF11527">
    <property type="entry name" value="ARL2_Bind_BART"/>
    <property type="match status" value="1"/>
</dbReference>
<dbReference type="InterPro" id="IPR023379">
    <property type="entry name" value="BART_dom"/>
</dbReference>
<keyword evidence="8" id="KW-0966">Cell projection</keyword>
<dbReference type="GO" id="GO:0005930">
    <property type="term" value="C:axoneme"/>
    <property type="evidence" value="ECO:0007669"/>
    <property type="project" value="TreeGrafter"/>
</dbReference>
<evidence type="ECO:0000256" key="9">
    <source>
        <dbReference type="ARBA" id="ARBA00031593"/>
    </source>
</evidence>
<keyword evidence="6" id="KW-0175">Coiled coil</keyword>
<feature type="compositionally biased region" description="Pro residues" evidence="10">
    <location>
        <begin position="787"/>
        <end position="799"/>
    </location>
</feature>
<accession>A0AAV6FWQ3</accession>
<feature type="compositionally biased region" description="Low complexity" evidence="10">
    <location>
        <begin position="616"/>
        <end position="626"/>
    </location>
</feature>
<evidence type="ECO:0000256" key="5">
    <source>
        <dbReference type="ARBA" id="ARBA00022490"/>
    </source>
</evidence>
<feature type="compositionally biased region" description="Polar residues" evidence="10">
    <location>
        <begin position="179"/>
        <end position="197"/>
    </location>
</feature>
<sequence>MAEDSEWVLESIVGYLGSPEWVIPVTDFMENKCTVFDDEDENKLTYTEIHQQYKELVEKLLESYMQEVGINEQQFVEACASPFAKSKTLQSVFHPVLATDDFQMFRSLMVQKNMELQLQALRVIKERNGALPECLMDGEDVMSELEQQEMKILQEVLKRSKEEYDMEMARRTQLEEELGTTSSSCSILSVPNGTDTGPHQDLSLSSPSLSANSVSKTSNTAAKKEEKIVASAQGDKAQKSPAKTGAANPAKPPAGKGSTDGKTLPAVRAPVKGTEAPVSPKEKSSSNSNSQAAESWLEEARKEAGISKPFTELSASQQEQLQQRALYLRQQRDKLQALKKEQQRPKQTRPEEPLAAPTAAPSTQESVPKKTVSASNGTSSQPGGAPQGDQKPKKSNLPVAEKSSGTLHNTCHLRMSNKFVIKCGNFAVLVDLHALPLGCREDTSWFSQELKEEVSALIREVVDQRVKQFLESRWQPQQKGLQAKQRKELSSANPLCIKGPSFRLAAYFMKRHTNLRCIAKQRHRELRVFPERFVVCVSRLEDAAAARGGNVTRSMEEQGGQSSSEYFSGRGETLDPLNSSAITKRTALQKMVKQASAQVDPRNPNPLNKNYGKPEALSLSSSSAAAQGDVVPPLSGPRDVGGRAVVGGLLGGIVASSAGACLEGGEGEVLAPRSKPRNERSGTASRKVSANPQQQESNSDPTTSTTTAAITTTTVPPQAQPCVGDDSSSSNNSVSGRSRKRAVCLQAGLLKQNAKRLCVRGSSEPTTEVQQQPDSSKRASTRSSVPGPSPCSPPPPPSPQLLECVLEVEQEAEHGNQSGRLPLRISNAEQTNSSRLAASLRGLSVKPVSSGSSIGSRLAAKEEKEEREEEEEGGGRAQPEHLDYGGPKSPEGARPAAVKMPDATQNGCCCMSLHTALCL</sequence>
<feature type="compositionally biased region" description="Basic and acidic residues" evidence="10">
    <location>
        <begin position="338"/>
        <end position="352"/>
    </location>
</feature>
<organism evidence="12 13">
    <name type="scientific">Alosa alosa</name>
    <name type="common">allis shad</name>
    <dbReference type="NCBI Taxonomy" id="278164"/>
    <lineage>
        <taxon>Eukaryota</taxon>
        <taxon>Metazoa</taxon>
        <taxon>Chordata</taxon>
        <taxon>Craniata</taxon>
        <taxon>Vertebrata</taxon>
        <taxon>Euteleostomi</taxon>
        <taxon>Actinopterygii</taxon>
        <taxon>Neopterygii</taxon>
        <taxon>Teleostei</taxon>
        <taxon>Clupei</taxon>
        <taxon>Clupeiformes</taxon>
        <taxon>Clupeoidei</taxon>
        <taxon>Clupeidae</taxon>
        <taxon>Alosa</taxon>
    </lineage>
</organism>
<keyword evidence="7" id="KW-0969">Cilium</keyword>
<dbReference type="InterPro" id="IPR042541">
    <property type="entry name" value="BART_sf"/>
</dbReference>
<keyword evidence="13" id="KW-1185">Reference proteome</keyword>
<dbReference type="Pfam" id="PF15744">
    <property type="entry name" value="UPF0492"/>
    <property type="match status" value="1"/>
</dbReference>
<proteinExistence type="inferred from homology"/>
<protein>
    <recommendedName>
        <fullName evidence="4">Cilia- and flagella-associated protein 36</fullName>
    </recommendedName>
    <alternativeName>
        <fullName evidence="9">Coiled-coil domain-containing protein 104</fullName>
    </alternativeName>
</protein>
<feature type="region of interest" description="Disordered" evidence="10">
    <location>
        <begin position="547"/>
        <end position="575"/>
    </location>
</feature>
<dbReference type="Gene3D" id="1.20.1520.10">
    <property type="entry name" value="ADP-ribosylation factor-like 2-binding protein, domain"/>
    <property type="match status" value="1"/>
</dbReference>
<dbReference type="EMBL" id="JADWDJ010000018">
    <property type="protein sequence ID" value="KAG5266889.1"/>
    <property type="molecule type" value="Genomic_DNA"/>
</dbReference>
<dbReference type="AlphaFoldDB" id="A0AAV6FWQ3"/>
<evidence type="ECO:0000256" key="4">
    <source>
        <dbReference type="ARBA" id="ARBA00021815"/>
    </source>
</evidence>
<evidence type="ECO:0000256" key="6">
    <source>
        <dbReference type="ARBA" id="ARBA00023054"/>
    </source>
</evidence>
<dbReference type="PANTHER" id="PTHR21532">
    <property type="entry name" value="PHOSPHODIESTERASE HL"/>
    <property type="match status" value="1"/>
</dbReference>
<reference evidence="12" key="1">
    <citation type="submission" date="2020-10" db="EMBL/GenBank/DDBJ databases">
        <title>Chromosome-scale genome assembly of the Allis shad, Alosa alosa.</title>
        <authorList>
            <person name="Margot Z."/>
            <person name="Christophe K."/>
            <person name="Cabau C."/>
            <person name="Louis A."/>
            <person name="Berthelot C."/>
            <person name="Parey E."/>
            <person name="Roest Crollius H."/>
            <person name="Montfort J."/>
            <person name="Robinson-Rechavi M."/>
            <person name="Bucao C."/>
            <person name="Bouchez O."/>
            <person name="Gislard M."/>
            <person name="Lluch J."/>
            <person name="Milhes M."/>
            <person name="Lampietro C."/>
            <person name="Lopez Roques C."/>
            <person name="Donnadieu C."/>
            <person name="Braasch I."/>
            <person name="Desvignes T."/>
            <person name="Postlethwait J."/>
            <person name="Bobe J."/>
            <person name="Guiguen Y."/>
        </authorList>
    </citation>
    <scope>NUCLEOTIDE SEQUENCE</scope>
    <source>
        <strain evidence="12">M-15738</strain>
        <tissue evidence="12">Blood</tissue>
    </source>
</reference>
<dbReference type="PANTHER" id="PTHR21532:SF0">
    <property type="entry name" value="CILIA- AND FLAGELLA-ASSOCIATED PROTEIN 36"/>
    <property type="match status" value="1"/>
</dbReference>
<gene>
    <name evidence="12" type="ORF">AALO_G00237420</name>
</gene>
<evidence type="ECO:0000256" key="8">
    <source>
        <dbReference type="ARBA" id="ARBA00023273"/>
    </source>
</evidence>
<feature type="compositionally biased region" description="Low complexity" evidence="10">
    <location>
        <begin position="202"/>
        <end position="215"/>
    </location>
</feature>
<feature type="compositionally biased region" description="Polar residues" evidence="10">
    <location>
        <begin position="681"/>
        <end position="701"/>
    </location>
</feature>
<evidence type="ECO:0000256" key="2">
    <source>
        <dbReference type="ARBA" id="ARBA00004496"/>
    </source>
</evidence>